<reference evidence="1" key="1">
    <citation type="submission" date="2019-11" db="EMBL/GenBank/DDBJ databases">
        <title>Leishmania tarentolae CDS.</title>
        <authorList>
            <person name="Goto Y."/>
            <person name="Yamagishi J."/>
        </authorList>
    </citation>
    <scope>NUCLEOTIDE SEQUENCE [LARGE SCALE GENOMIC DNA]</scope>
    <source>
        <strain evidence="1">Parrot Tar II</strain>
    </source>
</reference>
<dbReference type="AlphaFoldDB" id="A0A640K8D6"/>
<evidence type="ECO:0000313" key="2">
    <source>
        <dbReference type="Proteomes" id="UP000419144"/>
    </source>
</evidence>
<accession>A0A640K8D6</accession>
<dbReference type="EMBL" id="BLBS01000006">
    <property type="protein sequence ID" value="GET85830.1"/>
    <property type="molecule type" value="Genomic_DNA"/>
</dbReference>
<proteinExistence type="predicted"/>
<protein>
    <submittedName>
        <fullName evidence="1">Dipeptidyl-peptidase III, putative</fullName>
    </submittedName>
</protein>
<dbReference type="VEuPathDB" id="TriTrypDB:LtaPh_0510400"/>
<keyword evidence="2" id="KW-1185">Reference proteome</keyword>
<dbReference type="Proteomes" id="UP000419144">
    <property type="component" value="Unassembled WGS sequence"/>
</dbReference>
<organism evidence="1 2">
    <name type="scientific">Leishmania tarentolae</name>
    <name type="common">Sauroleishmania tarentolae</name>
    <dbReference type="NCBI Taxonomy" id="5689"/>
    <lineage>
        <taxon>Eukaryota</taxon>
        <taxon>Discoba</taxon>
        <taxon>Euglenozoa</taxon>
        <taxon>Kinetoplastea</taxon>
        <taxon>Metakinetoplastina</taxon>
        <taxon>Trypanosomatida</taxon>
        <taxon>Trypanosomatidae</taxon>
        <taxon>Leishmaniinae</taxon>
        <taxon>Leishmania</taxon>
        <taxon>lizard Leishmania</taxon>
    </lineage>
</organism>
<comment type="caution">
    <text evidence="1">The sequence shown here is derived from an EMBL/GenBank/DDBJ whole genome shotgun (WGS) entry which is preliminary data.</text>
</comment>
<sequence length="159" mass="17718">MRRGGRGGASRLQRDLTVPCNEGFHHPLYRSGKLPHLHRTISDKRMRLHVLLARLAARHDGLAVVQVLVAHHRHVLVVGTAALRVGRCLVNIEVHQQVTNRLAPIRGDALAVDCDEDALLVVLGNVHNWVRCTRQRLKNAEARSHVSLAPLLLLRGVEL</sequence>
<gene>
    <name evidence="1" type="ORF">LtaPh_0510400</name>
</gene>
<evidence type="ECO:0000313" key="1">
    <source>
        <dbReference type="EMBL" id="GET85830.1"/>
    </source>
</evidence>
<name>A0A640K8D6_LEITA</name>